<name>A0AC35FB21_9BILA</name>
<evidence type="ECO:0000313" key="2">
    <source>
        <dbReference type="WBParaSite" id="PS1159_v2.g15703.t1"/>
    </source>
</evidence>
<dbReference type="WBParaSite" id="PS1159_v2.g15703.t1">
    <property type="protein sequence ID" value="PS1159_v2.g15703.t1"/>
    <property type="gene ID" value="PS1159_v2.g15703"/>
</dbReference>
<proteinExistence type="predicted"/>
<reference evidence="2" key="1">
    <citation type="submission" date="2022-11" db="UniProtKB">
        <authorList>
            <consortium name="WormBaseParasite"/>
        </authorList>
    </citation>
    <scope>IDENTIFICATION</scope>
</reference>
<accession>A0AC35FB21</accession>
<protein>
    <submittedName>
        <fullName evidence="2">Thioredoxin domain-containing protein</fullName>
    </submittedName>
</protein>
<evidence type="ECO:0000313" key="1">
    <source>
        <dbReference type="Proteomes" id="UP000887580"/>
    </source>
</evidence>
<organism evidence="1 2">
    <name type="scientific">Panagrolaimus sp. PS1159</name>
    <dbReference type="NCBI Taxonomy" id="55785"/>
    <lineage>
        <taxon>Eukaryota</taxon>
        <taxon>Metazoa</taxon>
        <taxon>Ecdysozoa</taxon>
        <taxon>Nematoda</taxon>
        <taxon>Chromadorea</taxon>
        <taxon>Rhabditida</taxon>
        <taxon>Tylenchina</taxon>
        <taxon>Panagrolaimomorpha</taxon>
        <taxon>Panagrolaimoidea</taxon>
        <taxon>Panagrolaimidae</taxon>
        <taxon>Panagrolaimus</taxon>
    </lineage>
</organism>
<dbReference type="Proteomes" id="UP000887580">
    <property type="component" value="Unplaced"/>
</dbReference>
<sequence length="154" mass="17433">MSFFRCASGAVRSLFKGTTPPRVSTPPAVQKQSTRKYCDEAPEHKIFCIENYDQFRDGVLNSAYPVLVAFHADWSGPSQMYIPRIENAAMHYDMLTVAKVNIDYCSDVAEEFGVENVPTIIGFNNGEEISRIEGVLEEDNLYNLCEHILEHVHQ</sequence>